<protein>
    <submittedName>
        <fullName evidence="2 4">Uncharacterized protein</fullName>
    </submittedName>
</protein>
<feature type="region of interest" description="Disordered" evidence="1">
    <location>
        <begin position="165"/>
        <end position="185"/>
    </location>
</feature>
<sequence>MAGHTRHVIALSTDVWRLVRRALARRAQHVARAVARRQALFRRAAEVHARNLSAVEVEAQRLASDRRVKRDQKFEELRQAAEEAAARRRAALDAEKAMDEALLDAVVLEQNYRDEVIAEAKVELESHYASLIEDTEIRRRTAQESIEASRRLNASVDENGAKVREYKAGSYDPSSSNDSGGSDFLNLLEPEASVREVAPTQSPIDEVSLTLNHQKVNSDLNPDNPNVTEIPIEADSLAALRTKYRFRNAGAILPKEHMFQLLYRNVNLGALENVPEAAPSVTKVQVTPIRTTQSIDTIHSTDPKQSTTVRSRSHNQCGHASDSTVQQILYGPGTGPACRDSAWEKQNALDDAIAFAVEREQPNAIEFFREALAPQNFGTLLPLFTKEFPNLLELVFLLW</sequence>
<gene>
    <name evidence="2" type="ORF">ECPE_LOCUS10089</name>
</gene>
<keyword evidence="3" id="KW-1185">Reference proteome</keyword>
<accession>A0A183AT04</accession>
<dbReference type="EMBL" id="UZAN01048465">
    <property type="protein sequence ID" value="VDP86463.1"/>
    <property type="molecule type" value="Genomic_DNA"/>
</dbReference>
<evidence type="ECO:0000313" key="2">
    <source>
        <dbReference type="EMBL" id="VDP86463.1"/>
    </source>
</evidence>
<reference evidence="2 3" key="2">
    <citation type="submission" date="2018-11" db="EMBL/GenBank/DDBJ databases">
        <authorList>
            <consortium name="Pathogen Informatics"/>
        </authorList>
    </citation>
    <scope>NUCLEOTIDE SEQUENCE [LARGE SCALE GENOMIC DNA]</scope>
    <source>
        <strain evidence="2 3">Egypt</strain>
    </source>
</reference>
<reference evidence="4" key="1">
    <citation type="submission" date="2016-06" db="UniProtKB">
        <authorList>
            <consortium name="WormBaseParasite"/>
        </authorList>
    </citation>
    <scope>IDENTIFICATION</scope>
</reference>
<evidence type="ECO:0000256" key="1">
    <source>
        <dbReference type="SAM" id="MobiDB-lite"/>
    </source>
</evidence>
<organism evidence="4">
    <name type="scientific">Echinostoma caproni</name>
    <dbReference type="NCBI Taxonomy" id="27848"/>
    <lineage>
        <taxon>Eukaryota</taxon>
        <taxon>Metazoa</taxon>
        <taxon>Spiralia</taxon>
        <taxon>Lophotrochozoa</taxon>
        <taxon>Platyhelminthes</taxon>
        <taxon>Trematoda</taxon>
        <taxon>Digenea</taxon>
        <taxon>Plagiorchiida</taxon>
        <taxon>Echinostomata</taxon>
        <taxon>Echinostomatoidea</taxon>
        <taxon>Echinostomatidae</taxon>
        <taxon>Echinostoma</taxon>
    </lineage>
</organism>
<dbReference type="AlphaFoldDB" id="A0A183AT04"/>
<evidence type="ECO:0000313" key="3">
    <source>
        <dbReference type="Proteomes" id="UP000272942"/>
    </source>
</evidence>
<feature type="region of interest" description="Disordered" evidence="1">
    <location>
        <begin position="295"/>
        <end position="317"/>
    </location>
</feature>
<feature type="compositionally biased region" description="Low complexity" evidence="1">
    <location>
        <begin position="169"/>
        <end position="183"/>
    </location>
</feature>
<dbReference type="Proteomes" id="UP000272942">
    <property type="component" value="Unassembled WGS sequence"/>
</dbReference>
<proteinExistence type="predicted"/>
<dbReference type="OrthoDB" id="10574193at2759"/>
<evidence type="ECO:0000313" key="4">
    <source>
        <dbReference type="WBParaSite" id="ECPE_0001012101-mRNA-1"/>
    </source>
</evidence>
<name>A0A183AT04_9TREM</name>
<dbReference type="WBParaSite" id="ECPE_0001012101-mRNA-1">
    <property type="protein sequence ID" value="ECPE_0001012101-mRNA-1"/>
    <property type="gene ID" value="ECPE_0001012101"/>
</dbReference>